<feature type="domain" description="DNA binding HTH" evidence="2">
    <location>
        <begin position="334"/>
        <end position="372"/>
    </location>
</feature>
<gene>
    <name evidence="3" type="ORF">GCM10007935_17170</name>
</gene>
<dbReference type="RefSeq" id="WP_284307444.1">
    <property type="nucleotide sequence ID" value="NZ_BSPB01000010.1"/>
</dbReference>
<dbReference type="InterPro" id="IPR003018">
    <property type="entry name" value="GAF"/>
</dbReference>
<name>A0ABQ6C7J5_9BURK</name>
<dbReference type="SUPFAM" id="SSF46689">
    <property type="entry name" value="Homeodomain-like"/>
    <property type="match status" value="1"/>
</dbReference>
<feature type="domain" description="GAF" evidence="1">
    <location>
        <begin position="87"/>
        <end position="213"/>
    </location>
</feature>
<dbReference type="Pfam" id="PF02954">
    <property type="entry name" value="HTH_8"/>
    <property type="match status" value="1"/>
</dbReference>
<dbReference type="InterPro" id="IPR002197">
    <property type="entry name" value="HTH_Fis"/>
</dbReference>
<evidence type="ECO:0008006" key="5">
    <source>
        <dbReference type="Google" id="ProtNLM"/>
    </source>
</evidence>
<dbReference type="Gene3D" id="3.30.450.40">
    <property type="match status" value="1"/>
</dbReference>
<dbReference type="Pfam" id="PF01590">
    <property type="entry name" value="GAF"/>
    <property type="match status" value="1"/>
</dbReference>
<dbReference type="Gene3D" id="1.10.10.60">
    <property type="entry name" value="Homeodomain-like"/>
    <property type="match status" value="1"/>
</dbReference>
<evidence type="ECO:0000259" key="1">
    <source>
        <dbReference type="Pfam" id="PF01590"/>
    </source>
</evidence>
<dbReference type="InterPro" id="IPR009057">
    <property type="entry name" value="Homeodomain-like_sf"/>
</dbReference>
<proteinExistence type="predicted"/>
<comment type="caution">
    <text evidence="3">The sequence shown here is derived from an EMBL/GenBank/DDBJ whole genome shotgun (WGS) entry which is preliminary data.</text>
</comment>
<dbReference type="InterPro" id="IPR029016">
    <property type="entry name" value="GAF-like_dom_sf"/>
</dbReference>
<evidence type="ECO:0000313" key="3">
    <source>
        <dbReference type="EMBL" id="GLS14286.1"/>
    </source>
</evidence>
<evidence type="ECO:0000313" key="4">
    <source>
        <dbReference type="Proteomes" id="UP001156903"/>
    </source>
</evidence>
<keyword evidence="4" id="KW-1185">Reference proteome</keyword>
<dbReference type="PRINTS" id="PR01590">
    <property type="entry name" value="HTHFIS"/>
</dbReference>
<reference evidence="4" key="1">
    <citation type="journal article" date="2019" name="Int. J. Syst. Evol. Microbiol.">
        <title>The Global Catalogue of Microorganisms (GCM) 10K type strain sequencing project: providing services to taxonomists for standard genome sequencing and annotation.</title>
        <authorList>
            <consortium name="The Broad Institute Genomics Platform"/>
            <consortium name="The Broad Institute Genome Sequencing Center for Infectious Disease"/>
            <person name="Wu L."/>
            <person name="Ma J."/>
        </authorList>
    </citation>
    <scope>NUCLEOTIDE SEQUENCE [LARGE SCALE GENOMIC DNA]</scope>
    <source>
        <strain evidence="4">NBRC 109341</strain>
    </source>
</reference>
<sequence length="375" mass="40379">MTPSPPSTLPTDTRLDLIDRAREAVLHARQEVPTPWLDPMIERSWRRCLSQGFEPDRRVEFDAVGPGAQRRALDASQPLLQAAGPVIQSLARAMLHTRYFAMLTDARGTVIEVSGPVDRQNPHAAAIARVGVDLSEAAVGTTAIGTTLAEQQSVWLHRGEHFFRDTSVFSCAGAPIRGPLGECVGMLDLTGVDVAEQPALRHLVTQAARGIENAMVLAAPHRLLLRLNWPGRVLGDDTDGLVCLDGDGRVTALNRPAAEMLSVRPRLGQQPGHAADLFAVPCDTLFDAARQQRGSLEVPLWSGLRIQVLARQPDMASGRARAASAGSGQGGVPLRDLETSLIRKAVADARGNVMEAARALGISRATVYRKLRSPR</sequence>
<evidence type="ECO:0000259" key="2">
    <source>
        <dbReference type="Pfam" id="PF02954"/>
    </source>
</evidence>
<dbReference type="SUPFAM" id="SSF55781">
    <property type="entry name" value="GAF domain-like"/>
    <property type="match status" value="1"/>
</dbReference>
<dbReference type="Proteomes" id="UP001156903">
    <property type="component" value="Unassembled WGS sequence"/>
</dbReference>
<protein>
    <recommendedName>
        <fullName evidence="5">Histidine kinase</fullName>
    </recommendedName>
</protein>
<organism evidence="3 4">
    <name type="scientific">Hydrogenophaga electricum</name>
    <dbReference type="NCBI Taxonomy" id="1230953"/>
    <lineage>
        <taxon>Bacteria</taxon>
        <taxon>Pseudomonadati</taxon>
        <taxon>Pseudomonadota</taxon>
        <taxon>Betaproteobacteria</taxon>
        <taxon>Burkholderiales</taxon>
        <taxon>Comamonadaceae</taxon>
        <taxon>Hydrogenophaga</taxon>
    </lineage>
</organism>
<dbReference type="EMBL" id="BSPB01000010">
    <property type="protein sequence ID" value="GLS14286.1"/>
    <property type="molecule type" value="Genomic_DNA"/>
</dbReference>
<accession>A0ABQ6C7J5</accession>